<proteinExistence type="predicted"/>
<evidence type="ECO:0000313" key="2">
    <source>
        <dbReference type="EMBL" id="BCS20157.1"/>
    </source>
</evidence>
<reference evidence="2" key="1">
    <citation type="submission" date="2021-01" db="EMBL/GenBank/DDBJ databases">
        <authorList>
            <consortium name="Aspergillus puulaauensis MK2 genome sequencing consortium"/>
            <person name="Kazuki M."/>
            <person name="Futagami T."/>
        </authorList>
    </citation>
    <scope>NUCLEOTIDE SEQUENCE</scope>
    <source>
        <strain evidence="2">MK2</strain>
    </source>
</reference>
<organism evidence="2 3">
    <name type="scientific">Aspergillus puulaauensis</name>
    <dbReference type="NCBI Taxonomy" id="1220207"/>
    <lineage>
        <taxon>Eukaryota</taxon>
        <taxon>Fungi</taxon>
        <taxon>Dikarya</taxon>
        <taxon>Ascomycota</taxon>
        <taxon>Pezizomycotina</taxon>
        <taxon>Eurotiomycetes</taxon>
        <taxon>Eurotiomycetidae</taxon>
        <taxon>Eurotiales</taxon>
        <taxon>Aspergillaceae</taxon>
        <taxon>Aspergillus</taxon>
    </lineage>
</organism>
<dbReference type="RefSeq" id="XP_041552351.1">
    <property type="nucleotide sequence ID" value="XM_041699246.1"/>
</dbReference>
<sequence length="420" mass="46388">MVVVLEKMNMVVAASIGLVAESINRHKAHQAQPQNSDDASPEDDQWALDEIQDDVSRLSDSDNDDQDQDQKKKIRNPAHLADDFIKRYPAPAPTPDTAGTAGKLPLPVIIPQRRPGVRVRGFVRAYAPDLERCGIDQGTFMDFLVTFTRASRAPQWMGAFNLTAAAAFALPGHAMGAGVGFAIQVVNAIAMEMRGRVQANAFLQKLNEGFFQPRGLYCLVLSFDNTHEEAMTEEVLAEKIATSSDPKSGVRKYTDKLRTNSGKTGPSAFPESAPLVFPVLDWMKENPEQAEKQGRYLKFRKFVADYYDRRAQVEYAARNPSSPLAAAPQRAFTSKFADPNDATNKSPISLATGGAVPYNAQWRGEPRNPRRQRKIADKVLYMIIVNMPTNDDMNRAESIMATESEAELIPNDNKTAADAE</sequence>
<feature type="region of interest" description="Disordered" evidence="1">
    <location>
        <begin position="396"/>
        <end position="420"/>
    </location>
</feature>
<keyword evidence="3" id="KW-1185">Reference proteome</keyword>
<dbReference type="PANTHER" id="PTHR38887">
    <property type="entry name" value="CHROMOSOME 21, WHOLE GENOME SHOTGUN SEQUENCE"/>
    <property type="match status" value="1"/>
</dbReference>
<dbReference type="InterPro" id="IPR053221">
    <property type="entry name" value="Burnettramic_acid_biosynth"/>
</dbReference>
<feature type="compositionally biased region" description="Acidic residues" evidence="1">
    <location>
        <begin position="39"/>
        <end position="53"/>
    </location>
</feature>
<dbReference type="OrthoDB" id="3433125at2759"/>
<dbReference type="EMBL" id="AP024444">
    <property type="protein sequence ID" value="BCS20157.1"/>
    <property type="molecule type" value="Genomic_DNA"/>
</dbReference>
<protein>
    <submittedName>
        <fullName evidence="2">Uncharacterized protein</fullName>
    </submittedName>
</protein>
<dbReference type="GeneID" id="64970162"/>
<dbReference type="PANTHER" id="PTHR38887:SF1">
    <property type="entry name" value="RAS MODIFICATION PROTEIN ERF4"/>
    <property type="match status" value="1"/>
</dbReference>
<dbReference type="AlphaFoldDB" id="A0A7R8AJ38"/>
<reference evidence="2" key="2">
    <citation type="submission" date="2021-02" db="EMBL/GenBank/DDBJ databases">
        <title>Aspergillus puulaauensis MK2 genome sequence.</title>
        <authorList>
            <person name="Futagami T."/>
            <person name="Mori K."/>
            <person name="Kadooka C."/>
            <person name="Tanaka T."/>
        </authorList>
    </citation>
    <scope>NUCLEOTIDE SEQUENCE</scope>
    <source>
        <strain evidence="2">MK2</strain>
    </source>
</reference>
<feature type="region of interest" description="Disordered" evidence="1">
    <location>
        <begin position="27"/>
        <end position="76"/>
    </location>
</feature>
<gene>
    <name evidence="2" type="ORF">APUU_20589A</name>
</gene>
<accession>A0A7R8AJ38</accession>
<dbReference type="Proteomes" id="UP000654913">
    <property type="component" value="Chromosome 2"/>
</dbReference>
<name>A0A7R8AJ38_9EURO</name>
<evidence type="ECO:0000313" key="3">
    <source>
        <dbReference type="Proteomes" id="UP000654913"/>
    </source>
</evidence>
<evidence type="ECO:0000256" key="1">
    <source>
        <dbReference type="SAM" id="MobiDB-lite"/>
    </source>
</evidence>
<dbReference type="KEGG" id="apuu:APUU_20589A"/>